<keyword evidence="2 3" id="KW-0186">Copper</keyword>
<dbReference type="CDD" id="cd02968">
    <property type="entry name" value="SCO"/>
    <property type="match status" value="1"/>
</dbReference>
<dbReference type="PANTHER" id="PTHR12151">
    <property type="entry name" value="ELECTRON TRANSPORT PROTIN SCO1/SENC FAMILY MEMBER"/>
    <property type="match status" value="1"/>
</dbReference>
<keyword evidence="3" id="KW-0479">Metal-binding</keyword>
<dbReference type="RefSeq" id="WP_246975429.1">
    <property type="nucleotide sequence ID" value="NZ_CP095398.1"/>
</dbReference>
<evidence type="ECO:0000313" key="7">
    <source>
        <dbReference type="Proteomes" id="UP001595821"/>
    </source>
</evidence>
<dbReference type="GeneID" id="71856340"/>
<dbReference type="PROSITE" id="PS51352">
    <property type="entry name" value="THIOREDOXIN_2"/>
    <property type="match status" value="1"/>
</dbReference>
<evidence type="ECO:0000256" key="4">
    <source>
        <dbReference type="PIRSR" id="PIRSR603782-2"/>
    </source>
</evidence>
<comment type="caution">
    <text evidence="6">The sequence shown here is derived from an EMBL/GenBank/DDBJ whole genome shotgun (WGS) entry which is preliminary data.</text>
</comment>
<evidence type="ECO:0000256" key="1">
    <source>
        <dbReference type="ARBA" id="ARBA00010996"/>
    </source>
</evidence>
<dbReference type="EMBL" id="JBHSDJ010000105">
    <property type="protein sequence ID" value="MFC4247901.1"/>
    <property type="molecule type" value="Genomic_DNA"/>
</dbReference>
<evidence type="ECO:0000256" key="3">
    <source>
        <dbReference type="PIRSR" id="PIRSR603782-1"/>
    </source>
</evidence>
<dbReference type="AlphaFoldDB" id="A0ABD5P0T7"/>
<evidence type="ECO:0000259" key="5">
    <source>
        <dbReference type="PROSITE" id="PS51352"/>
    </source>
</evidence>
<sequence length="236" mass="25628">MDRRTYLASLSVTGAVAAAGCLESLPGTGGSQTVLGPPEETRGDPVYPIHGEELPSFSLPDPIAGEEIASEQFEDERAMLVTFFYTSCPDGVCPALMLRLRRAQEEAAAGGYGDDVAFLSMTFDPERDTADVLRSYATQRGIDLEAGNWHFLRPESYEDGTAVLEEKFGLVVEKVDPENVEGHENHGSLEYMFSHISLILLVNERGIVERAYQNVTAPSGVQPSELVSDLETVVNG</sequence>
<evidence type="ECO:0000313" key="6">
    <source>
        <dbReference type="EMBL" id="MFC4247901.1"/>
    </source>
</evidence>
<dbReference type="Proteomes" id="UP001595821">
    <property type="component" value="Unassembled WGS sequence"/>
</dbReference>
<dbReference type="Pfam" id="PF02630">
    <property type="entry name" value="SCO1-SenC"/>
    <property type="match status" value="1"/>
</dbReference>
<dbReference type="PROSITE" id="PS51257">
    <property type="entry name" value="PROKAR_LIPOPROTEIN"/>
    <property type="match status" value="1"/>
</dbReference>
<feature type="binding site" evidence="3">
    <location>
        <position position="88"/>
    </location>
    <ligand>
        <name>Cu cation</name>
        <dbReference type="ChEBI" id="CHEBI:23378"/>
    </ligand>
</feature>
<organism evidence="6 7">
    <name type="scientific">Natribaculum luteum</name>
    <dbReference type="NCBI Taxonomy" id="1586232"/>
    <lineage>
        <taxon>Archaea</taxon>
        <taxon>Methanobacteriati</taxon>
        <taxon>Methanobacteriota</taxon>
        <taxon>Stenosarchaea group</taxon>
        <taxon>Halobacteria</taxon>
        <taxon>Halobacteriales</taxon>
        <taxon>Natrialbaceae</taxon>
        <taxon>Natribaculum</taxon>
    </lineage>
</organism>
<proteinExistence type="inferred from homology"/>
<gene>
    <name evidence="6" type="ORF">ACFOZ7_13250</name>
</gene>
<feature type="domain" description="Thioredoxin" evidence="5">
    <location>
        <begin position="48"/>
        <end position="235"/>
    </location>
</feature>
<dbReference type="InterPro" id="IPR003782">
    <property type="entry name" value="SCO1/SenC"/>
</dbReference>
<name>A0ABD5P0T7_9EURY</name>
<comment type="similarity">
    <text evidence="1">Belongs to the SCO1/2 family.</text>
</comment>
<dbReference type="PANTHER" id="PTHR12151:SF25">
    <property type="entry name" value="LINALOOL DEHYDRATASE_ISOMERASE DOMAIN-CONTAINING PROTEIN"/>
    <property type="match status" value="1"/>
</dbReference>
<accession>A0ABD5P0T7</accession>
<dbReference type="InterPro" id="IPR036249">
    <property type="entry name" value="Thioredoxin-like_sf"/>
</dbReference>
<keyword evidence="4" id="KW-1015">Disulfide bond</keyword>
<reference evidence="6 7" key="1">
    <citation type="journal article" date="2014" name="Int. J. Syst. Evol. Microbiol.">
        <title>Complete genome sequence of Corynebacterium casei LMG S-19264T (=DSM 44701T), isolated from a smear-ripened cheese.</title>
        <authorList>
            <consortium name="US DOE Joint Genome Institute (JGI-PGF)"/>
            <person name="Walter F."/>
            <person name="Albersmeier A."/>
            <person name="Kalinowski J."/>
            <person name="Ruckert C."/>
        </authorList>
    </citation>
    <scope>NUCLEOTIDE SEQUENCE [LARGE SCALE GENOMIC DNA]</scope>
    <source>
        <strain evidence="6 7">IBRC-M 10912</strain>
    </source>
</reference>
<protein>
    <submittedName>
        <fullName evidence="6">SCO family protein</fullName>
    </submittedName>
</protein>
<feature type="disulfide bond" description="Redox-active" evidence="4">
    <location>
        <begin position="88"/>
        <end position="93"/>
    </location>
</feature>
<dbReference type="SUPFAM" id="SSF52833">
    <property type="entry name" value="Thioredoxin-like"/>
    <property type="match status" value="1"/>
</dbReference>
<evidence type="ECO:0000256" key="2">
    <source>
        <dbReference type="ARBA" id="ARBA00023008"/>
    </source>
</evidence>
<dbReference type="InterPro" id="IPR013766">
    <property type="entry name" value="Thioredoxin_domain"/>
</dbReference>
<dbReference type="Gene3D" id="3.40.30.10">
    <property type="entry name" value="Glutaredoxin"/>
    <property type="match status" value="1"/>
</dbReference>
<feature type="binding site" evidence="3">
    <location>
        <position position="93"/>
    </location>
    <ligand>
        <name>Cu cation</name>
        <dbReference type="ChEBI" id="CHEBI:23378"/>
    </ligand>
</feature>